<dbReference type="EMBL" id="MN739896">
    <property type="protein sequence ID" value="QHT76484.1"/>
    <property type="molecule type" value="Genomic_DNA"/>
</dbReference>
<dbReference type="SMART" id="SM00487">
    <property type="entry name" value="DEXDc"/>
    <property type="match status" value="1"/>
</dbReference>
<dbReference type="PANTHER" id="PTHR47396:SF1">
    <property type="entry name" value="ATP-DEPENDENT HELICASE IRC3-RELATED"/>
    <property type="match status" value="1"/>
</dbReference>
<organism evidence="3">
    <name type="scientific">viral metagenome</name>
    <dbReference type="NCBI Taxonomy" id="1070528"/>
    <lineage>
        <taxon>unclassified sequences</taxon>
        <taxon>metagenomes</taxon>
        <taxon>organismal metagenomes</taxon>
    </lineage>
</organism>
<dbReference type="Gene3D" id="3.40.50.300">
    <property type="entry name" value="P-loop containing nucleotide triphosphate hydrolases"/>
    <property type="match status" value="2"/>
</dbReference>
<protein>
    <recommendedName>
        <fullName evidence="2">Helicase ATP-binding domain-containing protein</fullName>
    </recommendedName>
</protein>
<proteinExistence type="predicted"/>
<accession>A0A6C0H7J7</accession>
<dbReference type="InterPro" id="IPR027417">
    <property type="entry name" value="P-loop_NTPase"/>
</dbReference>
<name>A0A6C0H7J7_9ZZZZ</name>
<dbReference type="PANTHER" id="PTHR47396">
    <property type="entry name" value="TYPE I RESTRICTION ENZYME ECOKI R PROTEIN"/>
    <property type="match status" value="1"/>
</dbReference>
<dbReference type="PROSITE" id="PS51192">
    <property type="entry name" value="HELICASE_ATP_BIND_1"/>
    <property type="match status" value="1"/>
</dbReference>
<dbReference type="Pfam" id="PF00271">
    <property type="entry name" value="Helicase_C"/>
    <property type="match status" value="1"/>
</dbReference>
<dbReference type="AlphaFoldDB" id="A0A6C0H7J7"/>
<dbReference type="SUPFAM" id="SSF52540">
    <property type="entry name" value="P-loop containing nucleoside triphosphate hydrolases"/>
    <property type="match status" value="2"/>
</dbReference>
<dbReference type="SMART" id="SM00490">
    <property type="entry name" value="HELICc"/>
    <property type="match status" value="1"/>
</dbReference>
<dbReference type="InterPro" id="IPR050742">
    <property type="entry name" value="Helicase_Restrict-Modif_Enz"/>
</dbReference>
<dbReference type="InterPro" id="IPR000330">
    <property type="entry name" value="SNF2_N"/>
</dbReference>
<evidence type="ECO:0000256" key="1">
    <source>
        <dbReference type="ARBA" id="ARBA00022801"/>
    </source>
</evidence>
<dbReference type="PROSITE" id="PS00690">
    <property type="entry name" value="DEAH_ATP_HELICASE"/>
    <property type="match status" value="1"/>
</dbReference>
<feature type="domain" description="Helicase ATP-binding" evidence="2">
    <location>
        <begin position="74"/>
        <end position="280"/>
    </location>
</feature>
<dbReference type="GO" id="GO:0005524">
    <property type="term" value="F:ATP binding"/>
    <property type="evidence" value="ECO:0007669"/>
    <property type="project" value="InterPro"/>
</dbReference>
<dbReference type="Pfam" id="PF00176">
    <property type="entry name" value="SNF2-rel_dom"/>
    <property type="match status" value="1"/>
</dbReference>
<dbReference type="InterPro" id="IPR002464">
    <property type="entry name" value="DNA/RNA_helicase_DEAH_CS"/>
</dbReference>
<keyword evidence="1" id="KW-0378">Hydrolase</keyword>
<dbReference type="InterPro" id="IPR014001">
    <property type="entry name" value="Helicase_ATP-bd"/>
</dbReference>
<reference evidence="3" key="1">
    <citation type="journal article" date="2020" name="Nature">
        <title>Giant virus diversity and host interactions through global metagenomics.</title>
        <authorList>
            <person name="Schulz F."/>
            <person name="Roux S."/>
            <person name="Paez-Espino D."/>
            <person name="Jungbluth S."/>
            <person name="Walsh D.A."/>
            <person name="Denef V.J."/>
            <person name="McMahon K.D."/>
            <person name="Konstantinidis K.T."/>
            <person name="Eloe-Fadrosh E.A."/>
            <person name="Kyrpides N.C."/>
            <person name="Woyke T."/>
        </authorList>
    </citation>
    <scope>NUCLEOTIDE SEQUENCE</scope>
    <source>
        <strain evidence="3">GVMAG-M-3300023179-82</strain>
    </source>
</reference>
<dbReference type="GO" id="GO:0005829">
    <property type="term" value="C:cytosol"/>
    <property type="evidence" value="ECO:0007669"/>
    <property type="project" value="TreeGrafter"/>
</dbReference>
<dbReference type="GO" id="GO:0016787">
    <property type="term" value="F:hydrolase activity"/>
    <property type="evidence" value="ECO:0007669"/>
    <property type="project" value="UniProtKB-KW"/>
</dbReference>
<evidence type="ECO:0000259" key="2">
    <source>
        <dbReference type="PROSITE" id="PS51192"/>
    </source>
</evidence>
<dbReference type="InterPro" id="IPR001650">
    <property type="entry name" value="Helicase_C-like"/>
</dbReference>
<sequence>MTSQIKRYIKDYSYPKYDDDDFISKLYKKREFYYFKVEERPVLTEYTDIQNYRNKNCTPNKNPTNPQLILPNFMSSNTPYKGLLLMHGVGTGKTMTAIRIAEQFKDQIKKYNSKFIVLVPGPKTKKNFEKELLDLPENTYLDKNLLKNMSKEEILKKKRNSLHNALQFYNIMSYKTFHRKVLGEKILKKQVINNTKIKKTYQKTDDGKYERENVSNKITHLNNSIIIVDEAHNISGNEYGDALMLLLKQSINLRVILLTATPMINYADEIINLLNFIRPLNDPIERDKIFTSQKNYMMSLKPNGLEYLQSKAKGFVSFYRGSIPYTFANRNDIGIIPDGLLFTPVIKCLMNSFQNEIYLELITKNEELQDMTKLDDTYSTSFTSGIILLGNFVFPILNKDKTDLTGIYTNEGIETLISQIDNNGDILRKMINSKIFNNKFNSIEESRLIITRNKSITGLILKHENIKHFSSKYYAILENINELVENKKGSCTAFIYSNYVNGGGIELLSETLIQNGYLEYQNNYNNYDIKEDTRDYKTGLFYSEYKKIYPVTTFMPSTFLLLTGGIDESHEEISEVKEKYIYEIFNNSNNINGKYIKFLLGSRVLNEGITLKNVKQVHILEPFFNISKIEQVIGRAVRMCVHTDVINDNYKFPEVDILRYVISTNDINKLSSDEILYKKAELKYLLIKDVERSLKEVAIDCPLLLHANMFPEELIKYKDCIPLTLANVEKYDSKVTNFCPAICDFKKCDIKCDAPDLNANNSIIENSIIKYQKIDKKNIDYTTFNESFAKSEIFNIKSYIKNLFKIKSVYLYDEIEDYIKKIYSKIREETIEDIFIGLALYDLMPITENDLNNFKDIIYDKYNRIGYIIKRDIYYIFQPVNEKHNLPLNYRNTYNIEFTNPIYLNNYIKKKYPNIIDNIKNTNIKSDILNTNINNSYDFNSTNYYYNNREENFIVGIIDKNYTNNITQESDIFKIRPKLINKDSLDKKRGLGISTKGTVCHTYENKSHLINILKKIDQNINLKNISKEYKLNKHNVCNLIKNKLLLLEKYGTSKQENKKTYMIIPFNHPIYIFPYNLEDRILYVINNINNILGYKIIYSVEKINLTNENYHFKIIIKNDNNMNLVNEFLQKYKFVFNEQTDEYISIFD</sequence>
<evidence type="ECO:0000313" key="3">
    <source>
        <dbReference type="EMBL" id="QHT76484.1"/>
    </source>
</evidence>